<accession>A0A4Q1D511</accession>
<keyword evidence="1" id="KW-0732">Signal</keyword>
<feature type="signal peptide" evidence="1">
    <location>
        <begin position="1"/>
        <end position="23"/>
    </location>
</feature>
<sequence length="458" mass="49245">MNPRLLAIILFPLAQFSAQYLQAQGLITENGSHLVVNGAASIVINNSGFNNSGNFVPGTGTVAFTGVAASEVSGAHPSSFYNFLIRKPGSSLTLSHNIGVSNILTMGDGLINLNGFDLDLGSTGAISGERPLSRITGTVGGSLIRSAILNAPNQVNPGNIGVEITSSGNAGLTVIRRSHRSVQLDGGFGMQRFYNFSVANAGNERYTLRFHYFEEELAGISESELAIYSVDAANPGGDLEQSSVTNAAANYVEVSNVSLTGSFVPASNISDPARSSYFAVAAVSNRALLSWGTLYEINTDHFELERSLDGSSFSRFAIVPAAGTVIISNDYTYTDPELLQGPYFGTSPRYYRYKIVFKDGRSSYSNIISVAPEGYPNHILSVYPSPTTGPLTVRFSSFRNQKVTLQVVDNLGRVVEQKETNAVIGPNMISCDISHVVKGIYYVRLLNIEKRAYKILKQ</sequence>
<dbReference type="Proteomes" id="UP000290545">
    <property type="component" value="Unassembled WGS sequence"/>
</dbReference>
<evidence type="ECO:0000256" key="1">
    <source>
        <dbReference type="SAM" id="SignalP"/>
    </source>
</evidence>
<comment type="caution">
    <text evidence="3">The sequence shown here is derived from an EMBL/GenBank/DDBJ whole genome shotgun (WGS) entry which is preliminary data.</text>
</comment>
<dbReference type="NCBIfam" id="TIGR04183">
    <property type="entry name" value="Por_Secre_tail"/>
    <property type="match status" value="1"/>
</dbReference>
<evidence type="ECO:0000313" key="4">
    <source>
        <dbReference type="Proteomes" id="UP000290545"/>
    </source>
</evidence>
<dbReference type="EMBL" id="SDHZ01000002">
    <property type="protein sequence ID" value="RXK83592.1"/>
    <property type="molecule type" value="Genomic_DNA"/>
</dbReference>
<evidence type="ECO:0000313" key="3">
    <source>
        <dbReference type="EMBL" id="RXK83592.1"/>
    </source>
</evidence>
<dbReference type="Pfam" id="PF18962">
    <property type="entry name" value="Por_Secre_tail"/>
    <property type="match status" value="1"/>
</dbReference>
<organism evidence="3 4">
    <name type="scientific">Filimonas effusa</name>
    <dbReference type="NCBI Taxonomy" id="2508721"/>
    <lineage>
        <taxon>Bacteria</taxon>
        <taxon>Pseudomonadati</taxon>
        <taxon>Bacteroidota</taxon>
        <taxon>Chitinophagia</taxon>
        <taxon>Chitinophagales</taxon>
        <taxon>Chitinophagaceae</taxon>
        <taxon>Filimonas</taxon>
    </lineage>
</organism>
<dbReference type="RefSeq" id="WP_129004644.1">
    <property type="nucleotide sequence ID" value="NZ_SDHZ01000002.1"/>
</dbReference>
<dbReference type="OrthoDB" id="665228at2"/>
<dbReference type="AlphaFoldDB" id="A0A4Q1D511"/>
<dbReference type="InterPro" id="IPR026444">
    <property type="entry name" value="Secre_tail"/>
</dbReference>
<gene>
    <name evidence="3" type="ORF">ESB13_16015</name>
</gene>
<feature type="chain" id="PRO_5020486484" evidence="1">
    <location>
        <begin position="24"/>
        <end position="458"/>
    </location>
</feature>
<protein>
    <submittedName>
        <fullName evidence="3">T9SS type A sorting domain-containing protein</fullName>
    </submittedName>
</protein>
<proteinExistence type="predicted"/>
<name>A0A4Q1D511_9BACT</name>
<evidence type="ECO:0000259" key="2">
    <source>
        <dbReference type="Pfam" id="PF18962"/>
    </source>
</evidence>
<feature type="domain" description="Secretion system C-terminal sorting" evidence="2">
    <location>
        <begin position="382"/>
        <end position="451"/>
    </location>
</feature>
<keyword evidence="4" id="KW-1185">Reference proteome</keyword>
<reference evidence="3 4" key="1">
    <citation type="submission" date="2019-01" db="EMBL/GenBank/DDBJ databases">
        <title>Filimonas sp. strain TTM-71.</title>
        <authorList>
            <person name="Chen W.-M."/>
        </authorList>
    </citation>
    <scope>NUCLEOTIDE SEQUENCE [LARGE SCALE GENOMIC DNA]</scope>
    <source>
        <strain evidence="3 4">TTM-71</strain>
    </source>
</reference>